<dbReference type="Pfam" id="PF12804">
    <property type="entry name" value="NTP_transf_3"/>
    <property type="match status" value="1"/>
</dbReference>
<dbReference type="InterPro" id="IPR025877">
    <property type="entry name" value="MobA-like_NTP_Trfase"/>
</dbReference>
<dbReference type="GO" id="GO:0016301">
    <property type="term" value="F:kinase activity"/>
    <property type="evidence" value="ECO:0007669"/>
    <property type="project" value="UniProtKB-KW"/>
</dbReference>
<dbReference type="PANTHER" id="PTHR43584:SF5">
    <property type="entry name" value="PROTEIN LICC"/>
    <property type="match status" value="1"/>
</dbReference>
<dbReference type="Gene3D" id="3.90.550.10">
    <property type="entry name" value="Spore Coat Polysaccharide Biosynthesis Protein SpsA, Chain A"/>
    <property type="match status" value="1"/>
</dbReference>
<reference evidence="4 5" key="1">
    <citation type="journal article" date="2013" name="PLoS ONE">
        <title>Identification and characterization of three novel lipases belonging to families II and V from Anaerovibrio lipolyticus 5ST.</title>
        <authorList>
            <person name="Prive F."/>
            <person name="Kaderbhai N.N."/>
            <person name="Girdwood S."/>
            <person name="Worgan H.J."/>
            <person name="Pinloche E."/>
            <person name="Scollan N.D."/>
            <person name="Huws S.A."/>
            <person name="Newbold C.J."/>
        </authorList>
    </citation>
    <scope>NUCLEOTIDE SEQUENCE [LARGE SCALE GENOMIC DNA]</scope>
    <source>
        <strain evidence="4 5">5S</strain>
    </source>
</reference>
<protein>
    <submittedName>
        <fullName evidence="4">Choline kinase</fullName>
    </submittedName>
</protein>
<evidence type="ECO:0000313" key="4">
    <source>
        <dbReference type="EMBL" id="KHM51714.1"/>
    </source>
</evidence>
<keyword evidence="1" id="KW-0808">Transferase</keyword>
<keyword evidence="5" id="KW-1185">Reference proteome</keyword>
<keyword evidence="4" id="KW-0418">Kinase</keyword>
<organism evidence="4 5">
    <name type="scientific">Anaerovibrio lipolyticus</name>
    <dbReference type="NCBI Taxonomy" id="82374"/>
    <lineage>
        <taxon>Bacteria</taxon>
        <taxon>Bacillati</taxon>
        <taxon>Bacillota</taxon>
        <taxon>Negativicutes</taxon>
        <taxon>Selenomonadales</taxon>
        <taxon>Selenomonadaceae</taxon>
        <taxon>Anaerovibrio</taxon>
    </lineage>
</organism>
<gene>
    <name evidence="4" type="ORF">NZ47_09110</name>
</gene>
<accession>A0A0B2JVT2</accession>
<evidence type="ECO:0000313" key="5">
    <source>
        <dbReference type="Proteomes" id="UP000030993"/>
    </source>
</evidence>
<evidence type="ECO:0000256" key="2">
    <source>
        <dbReference type="ARBA" id="ARBA00022695"/>
    </source>
</evidence>
<name>A0A0B2JVT2_9FIRM</name>
<dbReference type="InterPro" id="IPR050065">
    <property type="entry name" value="GlmU-like"/>
</dbReference>
<dbReference type="STRING" id="82374.NZ47_09110"/>
<dbReference type="CDD" id="cd02523">
    <property type="entry name" value="PC_cytidylyltransferase"/>
    <property type="match status" value="1"/>
</dbReference>
<evidence type="ECO:0000259" key="3">
    <source>
        <dbReference type="Pfam" id="PF12804"/>
    </source>
</evidence>
<dbReference type="RefSeq" id="WP_039209522.1">
    <property type="nucleotide sequence ID" value="NZ_JSCE01000177.1"/>
</dbReference>
<proteinExistence type="predicted"/>
<feature type="domain" description="MobA-like NTP transferase" evidence="3">
    <location>
        <begin position="11"/>
        <end position="122"/>
    </location>
</feature>
<dbReference type="Proteomes" id="UP000030993">
    <property type="component" value="Unassembled WGS sequence"/>
</dbReference>
<dbReference type="EMBL" id="JSCE01000177">
    <property type="protein sequence ID" value="KHM51714.1"/>
    <property type="molecule type" value="Genomic_DNA"/>
</dbReference>
<dbReference type="InterPro" id="IPR029044">
    <property type="entry name" value="Nucleotide-diphossugar_trans"/>
</dbReference>
<keyword evidence="2" id="KW-0548">Nucleotidyltransferase</keyword>
<comment type="caution">
    <text evidence="4">The sequence shown here is derived from an EMBL/GenBank/DDBJ whole genome shotgun (WGS) entry which is preliminary data.</text>
</comment>
<dbReference type="AlphaFoldDB" id="A0A0B2JVT2"/>
<dbReference type="PANTHER" id="PTHR43584">
    <property type="entry name" value="NUCLEOTIDYL TRANSFERASE"/>
    <property type="match status" value="1"/>
</dbReference>
<sequence length="249" mass="28893">MSRNLHTVKRAIIVAAGIGTRMRPLTLKIPKPLIPVNGVRMIDTVVDALYQNGINEIYVVVGYLKDQFYQWVKDKNGVRIIDNPYYATCNNISSLYVVREHLEDCIILDGDQIIYNPEILKPQFMRSGYNAVWCEGDTREWLMEVEDGIVQSCSRTGGTKGWQLYSISRWTAEDGVRLRQHIEYEFERGNRDIYWDDVAMFCHFSEYCLGIMKMDYHDIIEIDTLNELAVVDNSYAHYIAPKEVSMNEL</sequence>
<evidence type="ECO:0000256" key="1">
    <source>
        <dbReference type="ARBA" id="ARBA00022679"/>
    </source>
</evidence>
<dbReference type="GO" id="GO:0016779">
    <property type="term" value="F:nucleotidyltransferase activity"/>
    <property type="evidence" value="ECO:0007669"/>
    <property type="project" value="UniProtKB-KW"/>
</dbReference>
<dbReference type="SUPFAM" id="SSF53448">
    <property type="entry name" value="Nucleotide-diphospho-sugar transferases"/>
    <property type="match status" value="1"/>
</dbReference>